<proteinExistence type="predicted"/>
<sequence length="98" mass="10616">MNNGQRQISAARVAIDASARRFRPKKVTNRCARAPPPAYFPNSVETVTDNEMKERAESRAGAGTEIGMRLKSTSTVRPESELKAPPSSSESGVVPTEK</sequence>
<gene>
    <name evidence="2" type="ORF">EVAR_12269_1</name>
</gene>
<accession>A0A4C1TU82</accession>
<dbReference type="Proteomes" id="UP000299102">
    <property type="component" value="Unassembled WGS sequence"/>
</dbReference>
<protein>
    <submittedName>
        <fullName evidence="2">Uncharacterized protein</fullName>
    </submittedName>
</protein>
<dbReference type="EMBL" id="BGZK01000088">
    <property type="protein sequence ID" value="GBP17559.1"/>
    <property type="molecule type" value="Genomic_DNA"/>
</dbReference>
<comment type="caution">
    <text evidence="2">The sequence shown here is derived from an EMBL/GenBank/DDBJ whole genome shotgun (WGS) entry which is preliminary data.</text>
</comment>
<name>A0A4C1TU82_EUMVA</name>
<organism evidence="2 3">
    <name type="scientific">Eumeta variegata</name>
    <name type="common">Bagworm moth</name>
    <name type="synonym">Eumeta japonica</name>
    <dbReference type="NCBI Taxonomy" id="151549"/>
    <lineage>
        <taxon>Eukaryota</taxon>
        <taxon>Metazoa</taxon>
        <taxon>Ecdysozoa</taxon>
        <taxon>Arthropoda</taxon>
        <taxon>Hexapoda</taxon>
        <taxon>Insecta</taxon>
        <taxon>Pterygota</taxon>
        <taxon>Neoptera</taxon>
        <taxon>Endopterygota</taxon>
        <taxon>Lepidoptera</taxon>
        <taxon>Glossata</taxon>
        <taxon>Ditrysia</taxon>
        <taxon>Tineoidea</taxon>
        <taxon>Psychidae</taxon>
        <taxon>Oiketicinae</taxon>
        <taxon>Eumeta</taxon>
    </lineage>
</organism>
<evidence type="ECO:0000313" key="2">
    <source>
        <dbReference type="EMBL" id="GBP17559.1"/>
    </source>
</evidence>
<dbReference type="AlphaFoldDB" id="A0A4C1TU82"/>
<feature type="region of interest" description="Disordered" evidence="1">
    <location>
        <begin position="57"/>
        <end position="98"/>
    </location>
</feature>
<keyword evidence="3" id="KW-1185">Reference proteome</keyword>
<evidence type="ECO:0000256" key="1">
    <source>
        <dbReference type="SAM" id="MobiDB-lite"/>
    </source>
</evidence>
<evidence type="ECO:0000313" key="3">
    <source>
        <dbReference type="Proteomes" id="UP000299102"/>
    </source>
</evidence>
<reference evidence="2 3" key="1">
    <citation type="journal article" date="2019" name="Commun. Biol.">
        <title>The bagworm genome reveals a unique fibroin gene that provides high tensile strength.</title>
        <authorList>
            <person name="Kono N."/>
            <person name="Nakamura H."/>
            <person name="Ohtoshi R."/>
            <person name="Tomita M."/>
            <person name="Numata K."/>
            <person name="Arakawa K."/>
        </authorList>
    </citation>
    <scope>NUCLEOTIDE SEQUENCE [LARGE SCALE GENOMIC DNA]</scope>
</reference>